<reference evidence="1 2" key="1">
    <citation type="submission" date="2018-06" db="EMBL/GenBank/DDBJ databases">
        <title>Genomic Encyclopedia of Type Strains, Phase III (KMG-III): the genomes of soil and plant-associated and newly described type strains.</title>
        <authorList>
            <person name="Whitman W."/>
        </authorList>
    </citation>
    <scope>NUCLEOTIDE SEQUENCE [LARGE SCALE GENOMIC DNA]</scope>
    <source>
        <strain evidence="1 2">CGMCC 4.7090</strain>
    </source>
</reference>
<dbReference type="EMBL" id="QLMJ01000014">
    <property type="protein sequence ID" value="RAK31848.1"/>
    <property type="molecule type" value="Genomic_DNA"/>
</dbReference>
<name>A0A327Z678_9ACTN</name>
<gene>
    <name evidence="1" type="ORF">B0I29_11496</name>
</gene>
<sequence length="322" mass="34952">MRAVSDSTVLMAPGSPLVESIEAYRTCEFATLTKSGSPVAWPTSGLVKADGTILLTTALGYAQKAFNVRRDGRVALLFSNPTASGLKNPGQILVRGRATCPDVVHTEPRGDLGQLWGRLMERQPSSQAYLDWPMTLMTDFYYMRLLITVTPTEVIERPLPQSAGESAAPAENGLADSGLLGAEVLAAFDSVVLTAVDEAGAPVLLRTTVTAEDGGYRVAVPSDVLVAAGQAGLLVHRHDDSLWNLYNASVRGELVTDERGWLLRPERLVEPGARHDAGPLDQLRILRATRAATKNYLNRRGLARPSIPWAEYRTIRSRIRNP</sequence>
<accession>A0A327Z678</accession>
<evidence type="ECO:0000313" key="2">
    <source>
        <dbReference type="Proteomes" id="UP000249341"/>
    </source>
</evidence>
<organism evidence="1 2">
    <name type="scientific">Actinoplanes lutulentus</name>
    <dbReference type="NCBI Taxonomy" id="1287878"/>
    <lineage>
        <taxon>Bacteria</taxon>
        <taxon>Bacillati</taxon>
        <taxon>Actinomycetota</taxon>
        <taxon>Actinomycetes</taxon>
        <taxon>Micromonosporales</taxon>
        <taxon>Micromonosporaceae</taxon>
        <taxon>Actinoplanes</taxon>
    </lineage>
</organism>
<dbReference type="Gene3D" id="2.30.110.10">
    <property type="entry name" value="Electron Transport, Fmn-binding Protein, Chain A"/>
    <property type="match status" value="1"/>
</dbReference>
<dbReference type="AlphaFoldDB" id="A0A327Z678"/>
<proteinExistence type="predicted"/>
<comment type="caution">
    <text evidence="1">The sequence shown here is derived from an EMBL/GenBank/DDBJ whole genome shotgun (WGS) entry which is preliminary data.</text>
</comment>
<dbReference type="Proteomes" id="UP000249341">
    <property type="component" value="Unassembled WGS sequence"/>
</dbReference>
<dbReference type="InterPro" id="IPR012349">
    <property type="entry name" value="Split_barrel_FMN-bd"/>
</dbReference>
<keyword evidence="2" id="KW-1185">Reference proteome</keyword>
<dbReference type="SUPFAM" id="SSF50475">
    <property type="entry name" value="FMN-binding split barrel"/>
    <property type="match status" value="1"/>
</dbReference>
<evidence type="ECO:0000313" key="1">
    <source>
        <dbReference type="EMBL" id="RAK31848.1"/>
    </source>
</evidence>
<protein>
    <submittedName>
        <fullName evidence="1">Pyridoxamine 5'-phosphate oxidase</fullName>
    </submittedName>
</protein>